<feature type="transmembrane region" description="Helical" evidence="1">
    <location>
        <begin position="62"/>
        <end position="83"/>
    </location>
</feature>
<feature type="transmembrane region" description="Helical" evidence="1">
    <location>
        <begin position="103"/>
        <end position="124"/>
    </location>
</feature>
<dbReference type="GO" id="GO:0016020">
    <property type="term" value="C:membrane"/>
    <property type="evidence" value="ECO:0007669"/>
    <property type="project" value="TreeGrafter"/>
</dbReference>
<sequence>MNPWLTLVLVWAGAALAMAGLWAFSMKVRNVGYVDVGWAGLMALAALAVGAVGEGSPMSRGLVAMFGSVWGARLCLHLLHRVLNEEEDGRYRALRAAWDGSPAKFFVFFQAQAVVVALFCLPFIAAADNPVFHVGPLTVLAVLVWLGAMAGESLADRQLARFRADPANAGKTCRAGLWSWSRHPNYFFEWLHWFAYVLLAAGGGLFWLSLAGPVLMYAFLYRISGIPWTELQAERSRGEDYRRYQREVNAFFPWPPRKAATSTE</sequence>
<reference evidence="2 3" key="1">
    <citation type="submission" date="2018-03" db="EMBL/GenBank/DDBJ databases">
        <title>Arenimonas caeni sp. nov., isolated from activated sludge.</title>
        <authorList>
            <person name="Liu H."/>
        </authorList>
    </citation>
    <scope>NUCLEOTIDE SEQUENCE [LARGE SCALE GENOMIC DNA]</scope>
    <source>
        <strain evidence="3">z29</strain>
    </source>
</reference>
<dbReference type="Pfam" id="PF06966">
    <property type="entry name" value="DUF1295"/>
    <property type="match status" value="1"/>
</dbReference>
<keyword evidence="3" id="KW-1185">Reference proteome</keyword>
<feature type="transmembrane region" description="Helical" evidence="1">
    <location>
        <begin position="33"/>
        <end position="53"/>
    </location>
</feature>
<name>A0A2P6M9P2_9GAMM</name>
<dbReference type="EMBL" id="PVLF01000005">
    <property type="protein sequence ID" value="PRH82693.1"/>
    <property type="molecule type" value="Genomic_DNA"/>
</dbReference>
<accession>A0A2P6M9P2</accession>
<dbReference type="AlphaFoldDB" id="A0A2P6M9P2"/>
<dbReference type="OrthoDB" id="9779233at2"/>
<dbReference type="PANTHER" id="PTHR32251:SF17">
    <property type="entry name" value="STEROID 5-ALPHA REDUCTASE C-TERMINAL DOMAIN-CONTAINING PROTEIN"/>
    <property type="match status" value="1"/>
</dbReference>
<evidence type="ECO:0000256" key="1">
    <source>
        <dbReference type="SAM" id="Phobius"/>
    </source>
</evidence>
<dbReference type="PANTHER" id="PTHR32251">
    <property type="entry name" value="3-OXO-5-ALPHA-STEROID 4-DEHYDROGENASE"/>
    <property type="match status" value="1"/>
</dbReference>
<proteinExistence type="predicted"/>
<evidence type="ECO:0000313" key="2">
    <source>
        <dbReference type="EMBL" id="PRH82693.1"/>
    </source>
</evidence>
<dbReference type="Gene3D" id="1.20.120.1630">
    <property type="match status" value="1"/>
</dbReference>
<keyword evidence="1" id="KW-0472">Membrane</keyword>
<dbReference type="InterPro" id="IPR010721">
    <property type="entry name" value="UstE-like"/>
</dbReference>
<gene>
    <name evidence="2" type="ORF">C6N40_05645</name>
</gene>
<feature type="transmembrane region" description="Helical" evidence="1">
    <location>
        <begin position="131"/>
        <end position="151"/>
    </location>
</feature>
<protein>
    <submittedName>
        <fullName evidence="2">Uncharacterized protein</fullName>
    </submittedName>
</protein>
<dbReference type="RefSeq" id="WP_106990038.1">
    <property type="nucleotide sequence ID" value="NZ_JAVEVW010000087.1"/>
</dbReference>
<feature type="transmembrane region" description="Helical" evidence="1">
    <location>
        <begin position="193"/>
        <end position="220"/>
    </location>
</feature>
<dbReference type="PROSITE" id="PS50244">
    <property type="entry name" value="S5A_REDUCTASE"/>
    <property type="match status" value="1"/>
</dbReference>
<dbReference type="Proteomes" id="UP000241736">
    <property type="component" value="Unassembled WGS sequence"/>
</dbReference>
<evidence type="ECO:0000313" key="3">
    <source>
        <dbReference type="Proteomes" id="UP000241736"/>
    </source>
</evidence>
<keyword evidence="1" id="KW-1133">Transmembrane helix</keyword>
<organism evidence="2 3">
    <name type="scientific">Arenimonas caeni</name>
    <dbReference type="NCBI Taxonomy" id="2058085"/>
    <lineage>
        <taxon>Bacteria</taxon>
        <taxon>Pseudomonadati</taxon>
        <taxon>Pseudomonadota</taxon>
        <taxon>Gammaproteobacteria</taxon>
        <taxon>Lysobacterales</taxon>
        <taxon>Lysobacteraceae</taxon>
        <taxon>Arenimonas</taxon>
    </lineage>
</organism>
<keyword evidence="1" id="KW-0812">Transmembrane</keyword>
<comment type="caution">
    <text evidence="2">The sequence shown here is derived from an EMBL/GenBank/DDBJ whole genome shotgun (WGS) entry which is preliminary data.</text>
</comment>